<dbReference type="InterPro" id="IPR050221">
    <property type="entry name" value="26S_Proteasome_ATPase"/>
</dbReference>
<evidence type="ECO:0000313" key="6">
    <source>
        <dbReference type="EMBL" id="VDP54290.1"/>
    </source>
</evidence>
<dbReference type="Pfam" id="PF21236">
    <property type="entry name" value="OB_PRS7"/>
    <property type="match status" value="1"/>
</dbReference>
<dbReference type="OrthoDB" id="5788672at2759"/>
<sequence length="172" mass="19522">MDEGDIAILKSYGQGPYHLQIKKTEDDIQKCLKLVNELTGIKESDTGLAPAALWDLAADKQTLQQEQPLQVARCTKIIQCENEEPRYIINVKQFAKFVVDLADQVAPTDIEEGMRVGVDRNKYQIHLPLPPKIDASVTMMQVGDLPADIDHKSRVLFLYESAKNFCRIWFSF</sequence>
<dbReference type="PANTHER" id="PTHR23073">
    <property type="entry name" value="26S PROTEASOME REGULATORY SUBUNIT"/>
    <property type="match status" value="1"/>
</dbReference>
<feature type="domain" description="26S proteasome regulatory subunit 7-like OB" evidence="5">
    <location>
        <begin position="63"/>
        <end position="130"/>
    </location>
</feature>
<accession>A0A3P8EI42</accession>
<keyword evidence="7" id="KW-1185">Reference proteome</keyword>
<organism evidence="6 7">
    <name type="scientific">Soboliphyme baturini</name>
    <dbReference type="NCBI Taxonomy" id="241478"/>
    <lineage>
        <taxon>Eukaryota</taxon>
        <taxon>Metazoa</taxon>
        <taxon>Ecdysozoa</taxon>
        <taxon>Nematoda</taxon>
        <taxon>Enoplea</taxon>
        <taxon>Dorylaimia</taxon>
        <taxon>Dioctophymatida</taxon>
        <taxon>Dioctophymatoidea</taxon>
        <taxon>Soboliphymatidae</taxon>
        <taxon>Soboliphyme</taxon>
    </lineage>
</organism>
<keyword evidence="4" id="KW-0067">ATP-binding</keyword>
<dbReference type="GO" id="GO:0005737">
    <property type="term" value="C:cytoplasm"/>
    <property type="evidence" value="ECO:0007669"/>
    <property type="project" value="UniProtKB-SubCell"/>
</dbReference>
<name>A0A3P8EI42_9BILA</name>
<evidence type="ECO:0000256" key="2">
    <source>
        <dbReference type="ARBA" id="ARBA00022490"/>
    </source>
</evidence>
<evidence type="ECO:0000256" key="3">
    <source>
        <dbReference type="ARBA" id="ARBA00022741"/>
    </source>
</evidence>
<evidence type="ECO:0000256" key="4">
    <source>
        <dbReference type="ARBA" id="ARBA00022840"/>
    </source>
</evidence>
<gene>
    <name evidence="6" type="ORF">SBAD_LOCUS13125</name>
</gene>
<keyword evidence="3" id="KW-0547">Nucleotide-binding</keyword>
<dbReference type="InterPro" id="IPR048723">
    <property type="entry name" value="OB_PRS7"/>
</dbReference>
<dbReference type="EMBL" id="UZAM01020366">
    <property type="protein sequence ID" value="VDP54290.1"/>
    <property type="molecule type" value="Genomic_DNA"/>
</dbReference>
<dbReference type="Proteomes" id="UP000270296">
    <property type="component" value="Unassembled WGS sequence"/>
</dbReference>
<proteinExistence type="predicted"/>
<reference evidence="6 7" key="1">
    <citation type="submission" date="2018-11" db="EMBL/GenBank/DDBJ databases">
        <authorList>
            <consortium name="Pathogen Informatics"/>
        </authorList>
    </citation>
    <scope>NUCLEOTIDE SEQUENCE [LARGE SCALE GENOMIC DNA]</scope>
</reference>
<dbReference type="Gene3D" id="2.40.50.140">
    <property type="entry name" value="Nucleic acid-binding proteins"/>
    <property type="match status" value="1"/>
</dbReference>
<dbReference type="GO" id="GO:0005524">
    <property type="term" value="F:ATP binding"/>
    <property type="evidence" value="ECO:0007669"/>
    <property type="project" value="UniProtKB-KW"/>
</dbReference>
<dbReference type="InterPro" id="IPR012340">
    <property type="entry name" value="NA-bd_OB-fold"/>
</dbReference>
<keyword evidence="2" id="KW-0963">Cytoplasm</keyword>
<evidence type="ECO:0000313" key="7">
    <source>
        <dbReference type="Proteomes" id="UP000270296"/>
    </source>
</evidence>
<evidence type="ECO:0000256" key="1">
    <source>
        <dbReference type="ARBA" id="ARBA00004496"/>
    </source>
</evidence>
<evidence type="ECO:0000259" key="5">
    <source>
        <dbReference type="Pfam" id="PF21236"/>
    </source>
</evidence>
<comment type="subcellular location">
    <subcellularLocation>
        <location evidence="1">Cytoplasm</location>
    </subcellularLocation>
</comment>
<protein>
    <recommendedName>
        <fullName evidence="5">26S proteasome regulatory subunit 7-like OB domain-containing protein</fullName>
    </recommendedName>
</protein>
<dbReference type="FunFam" id="2.40.50.140:FF:000075">
    <property type="entry name" value="26S protease regulatory subunit 7"/>
    <property type="match status" value="1"/>
</dbReference>
<dbReference type="AlphaFoldDB" id="A0A3P8EI42"/>